<dbReference type="InterPro" id="IPR051449">
    <property type="entry name" value="ABC-2_transporter_component"/>
</dbReference>
<evidence type="ECO:0000259" key="7">
    <source>
        <dbReference type="Pfam" id="PF12698"/>
    </source>
</evidence>
<evidence type="ECO:0000256" key="3">
    <source>
        <dbReference type="ARBA" id="ARBA00022692"/>
    </source>
</evidence>
<evidence type="ECO:0000256" key="1">
    <source>
        <dbReference type="ARBA" id="ARBA00004651"/>
    </source>
</evidence>
<dbReference type="PANTHER" id="PTHR30294">
    <property type="entry name" value="MEMBRANE COMPONENT OF ABC TRANSPORTER YHHJ-RELATED"/>
    <property type="match status" value="1"/>
</dbReference>
<feature type="transmembrane region" description="Helical" evidence="6">
    <location>
        <begin position="370"/>
        <end position="387"/>
    </location>
</feature>
<evidence type="ECO:0000256" key="4">
    <source>
        <dbReference type="ARBA" id="ARBA00022989"/>
    </source>
</evidence>
<feature type="transmembrane region" description="Helical" evidence="6">
    <location>
        <begin position="246"/>
        <end position="268"/>
    </location>
</feature>
<evidence type="ECO:0000313" key="9">
    <source>
        <dbReference type="Proteomes" id="UP000184130"/>
    </source>
</evidence>
<feature type="transmembrane region" description="Helical" evidence="6">
    <location>
        <begin position="280"/>
        <end position="300"/>
    </location>
</feature>
<dbReference type="InterPro" id="IPR013525">
    <property type="entry name" value="ABC2_TM"/>
</dbReference>
<keyword evidence="2" id="KW-1003">Cell membrane</keyword>
<sequence length="402" mass="45127">MSIFHRFVSGIRDAAYIWCQEMKQAVKDEGVLIFFIIVPIIYPLLYSWIYNNEVVHEVPVVVVDDSHSGLSRELVRKLDASADVKILCHAADLDEARSLVSRQLAKGIYYIPSDFATRLNRMEQATLSVYCDMSLMLAYKAIYQTAVNVTQYMGAEMQKKLSGKYTVREEQIQARPLDFQDVPIFNPQGGYGTFVIPAVLMLIFQQTLVLGIGLGAGTARENSPTGDLIPVHPAYSGIYRIVLGKALCYGMIYAVMGAYLTLVVPRIFSFVTMVKGMDLLWLMTPYLLACVFFGMTVSCLVRYRENVMLLMVFISLPLLFMVGISWPQSAIPGVWQGISWLFPSTFGARAFVRMNTMGATLGDVTNELRALWIQAAFYFGTACLVYGHQLRVTRRHTVSSNL</sequence>
<dbReference type="Pfam" id="PF12698">
    <property type="entry name" value="ABC2_membrane_3"/>
    <property type="match status" value="1"/>
</dbReference>
<protein>
    <submittedName>
        <fullName evidence="8">ABC-2 type transport system permease protein</fullName>
    </submittedName>
</protein>
<name>A0A1M6VLT3_XYLRU</name>
<proteinExistence type="predicted"/>
<keyword evidence="3 6" id="KW-0812">Transmembrane</keyword>
<keyword evidence="5 6" id="KW-0472">Membrane</keyword>
<feature type="transmembrane region" description="Helical" evidence="6">
    <location>
        <begin position="194"/>
        <end position="214"/>
    </location>
</feature>
<evidence type="ECO:0000256" key="6">
    <source>
        <dbReference type="SAM" id="Phobius"/>
    </source>
</evidence>
<evidence type="ECO:0000256" key="5">
    <source>
        <dbReference type="ARBA" id="ARBA00023136"/>
    </source>
</evidence>
<dbReference type="RefSeq" id="WP_073208763.1">
    <property type="nucleotide sequence ID" value="NZ_FRBD01000013.1"/>
</dbReference>
<accession>A0A1M6VLT3</accession>
<dbReference type="GO" id="GO:0140359">
    <property type="term" value="F:ABC-type transporter activity"/>
    <property type="evidence" value="ECO:0007669"/>
    <property type="project" value="InterPro"/>
</dbReference>
<feature type="domain" description="ABC-2 type transporter transmembrane" evidence="7">
    <location>
        <begin position="31"/>
        <end position="382"/>
    </location>
</feature>
<dbReference type="Proteomes" id="UP000184130">
    <property type="component" value="Unassembled WGS sequence"/>
</dbReference>
<dbReference type="GO" id="GO:0005886">
    <property type="term" value="C:plasma membrane"/>
    <property type="evidence" value="ECO:0007669"/>
    <property type="project" value="UniProtKB-SubCell"/>
</dbReference>
<feature type="transmembrane region" description="Helical" evidence="6">
    <location>
        <begin position="307"/>
        <end position="326"/>
    </location>
</feature>
<dbReference type="OrthoDB" id="9811522at2"/>
<dbReference type="EMBL" id="FRBD01000013">
    <property type="protein sequence ID" value="SHK82206.1"/>
    <property type="molecule type" value="Genomic_DNA"/>
</dbReference>
<dbReference type="PANTHER" id="PTHR30294:SF46">
    <property type="entry name" value="ABC TRANSPORTER PERMEASE"/>
    <property type="match status" value="1"/>
</dbReference>
<dbReference type="Gene3D" id="3.40.1710.10">
    <property type="entry name" value="abc type-2 transporter like domain"/>
    <property type="match status" value="1"/>
</dbReference>
<evidence type="ECO:0000256" key="2">
    <source>
        <dbReference type="ARBA" id="ARBA00022475"/>
    </source>
</evidence>
<organism evidence="8 9">
    <name type="scientific">Xylanibacter ruminicola</name>
    <name type="common">Prevotella ruminicola</name>
    <dbReference type="NCBI Taxonomy" id="839"/>
    <lineage>
        <taxon>Bacteria</taxon>
        <taxon>Pseudomonadati</taxon>
        <taxon>Bacteroidota</taxon>
        <taxon>Bacteroidia</taxon>
        <taxon>Bacteroidales</taxon>
        <taxon>Prevotellaceae</taxon>
        <taxon>Xylanibacter</taxon>
    </lineage>
</organism>
<evidence type="ECO:0000313" key="8">
    <source>
        <dbReference type="EMBL" id="SHK82206.1"/>
    </source>
</evidence>
<feature type="transmembrane region" description="Helical" evidence="6">
    <location>
        <begin position="30"/>
        <end position="49"/>
    </location>
</feature>
<gene>
    <name evidence="8" type="ORF">SAMN05216463_11323</name>
</gene>
<keyword evidence="4 6" id="KW-1133">Transmembrane helix</keyword>
<reference evidence="8 9" key="1">
    <citation type="submission" date="2016-11" db="EMBL/GenBank/DDBJ databases">
        <authorList>
            <person name="Jaros S."/>
            <person name="Januszkiewicz K."/>
            <person name="Wedrychowicz H."/>
        </authorList>
    </citation>
    <scope>NUCLEOTIDE SEQUENCE [LARGE SCALE GENOMIC DNA]</scope>
    <source>
        <strain evidence="8 9">KHT3</strain>
    </source>
</reference>
<dbReference type="AlphaFoldDB" id="A0A1M6VLT3"/>
<comment type="subcellular location">
    <subcellularLocation>
        <location evidence="1">Cell membrane</location>
        <topology evidence="1">Multi-pass membrane protein</topology>
    </subcellularLocation>
</comment>